<evidence type="ECO:0000313" key="2">
    <source>
        <dbReference type="EMBL" id="STD53090.1"/>
    </source>
</evidence>
<dbReference type="AlphaFoldDB" id="A0A376G0D1"/>
<evidence type="ECO:0000313" key="3">
    <source>
        <dbReference type="Proteomes" id="UP000254737"/>
    </source>
</evidence>
<dbReference type="InterPro" id="IPR013610">
    <property type="entry name" value="ArdC_N"/>
</dbReference>
<protein>
    <submittedName>
        <fullName evidence="2">Domain of uncharacterized function (DUF1738)</fullName>
    </submittedName>
</protein>
<evidence type="ECO:0000259" key="1">
    <source>
        <dbReference type="Pfam" id="PF08401"/>
    </source>
</evidence>
<dbReference type="Proteomes" id="UP000254737">
    <property type="component" value="Unassembled WGS sequence"/>
</dbReference>
<reference evidence="2 3" key="1">
    <citation type="submission" date="2018-06" db="EMBL/GenBank/DDBJ databases">
        <authorList>
            <consortium name="Pathogen Informatics"/>
            <person name="Doyle S."/>
        </authorList>
    </citation>
    <scope>NUCLEOTIDE SEQUENCE [LARGE SCALE GENOMIC DNA]</scope>
    <source>
        <strain evidence="2 3">NCTC13456</strain>
    </source>
</reference>
<dbReference type="Pfam" id="PF08401">
    <property type="entry name" value="ArdcN"/>
    <property type="match status" value="1"/>
</dbReference>
<dbReference type="EMBL" id="UFXS01000001">
    <property type="protein sequence ID" value="STD53090.1"/>
    <property type="molecule type" value="Genomic_DNA"/>
</dbReference>
<sequence>MQKQVNEKRQQLIHLSNLAKVYQEEYPEMMINEILVKFMYRNSMHNEFLTFKGWKEKGFKVKKGEKAFLVWGKKRKKEVEENEEAKEFSFFPLAYIFSNAQVEQINLD</sequence>
<proteinExistence type="predicted"/>
<name>A0A376G0D1_9FLAO</name>
<feature type="domain" description="N-terminal" evidence="1">
    <location>
        <begin position="31"/>
        <end position="88"/>
    </location>
</feature>
<dbReference type="RefSeq" id="WP_114998255.1">
    <property type="nucleotide sequence ID" value="NZ_UFXS01000001.1"/>
</dbReference>
<organism evidence="2 3">
    <name type="scientific">Empedobacter falsenii</name>
    <dbReference type="NCBI Taxonomy" id="343874"/>
    <lineage>
        <taxon>Bacteria</taxon>
        <taxon>Pseudomonadati</taxon>
        <taxon>Bacteroidota</taxon>
        <taxon>Flavobacteriia</taxon>
        <taxon>Flavobacteriales</taxon>
        <taxon>Weeksellaceae</taxon>
        <taxon>Empedobacter</taxon>
    </lineage>
</organism>
<dbReference type="GO" id="GO:0003697">
    <property type="term" value="F:single-stranded DNA binding"/>
    <property type="evidence" value="ECO:0007669"/>
    <property type="project" value="InterPro"/>
</dbReference>
<gene>
    <name evidence="2" type="ORF">NCTC13456_00307</name>
</gene>
<accession>A0A376G0D1</accession>